<evidence type="ECO:0000256" key="10">
    <source>
        <dbReference type="ARBA" id="ARBA00023157"/>
    </source>
</evidence>
<evidence type="ECO:0000256" key="8">
    <source>
        <dbReference type="ARBA" id="ARBA00022989"/>
    </source>
</evidence>
<proteinExistence type="predicted"/>
<evidence type="ECO:0000256" key="14">
    <source>
        <dbReference type="SAM" id="SignalP"/>
    </source>
</evidence>
<gene>
    <name evidence="16" type="ORF">FQA47_024934</name>
</gene>
<dbReference type="Gene3D" id="2.10.25.10">
    <property type="entry name" value="Laminin"/>
    <property type="match status" value="3"/>
</dbReference>
<dbReference type="CDD" id="cd00054">
    <property type="entry name" value="EGF_CA"/>
    <property type="match status" value="1"/>
</dbReference>
<dbReference type="PROSITE" id="PS01186">
    <property type="entry name" value="EGF_2"/>
    <property type="match status" value="1"/>
</dbReference>
<dbReference type="EMBL" id="WKFB01000789">
    <property type="protein sequence ID" value="KAF6717946.1"/>
    <property type="molecule type" value="Genomic_DNA"/>
</dbReference>
<dbReference type="InterPro" id="IPR001881">
    <property type="entry name" value="EGF-like_Ca-bd_dom"/>
</dbReference>
<dbReference type="Proteomes" id="UP000646548">
    <property type="component" value="Unassembled WGS sequence"/>
</dbReference>
<keyword evidence="6 14" id="KW-0732">Signal</keyword>
<keyword evidence="8 13" id="KW-1133">Transmembrane helix</keyword>
<feature type="signal peptide" evidence="14">
    <location>
        <begin position="1"/>
        <end position="19"/>
    </location>
</feature>
<dbReference type="SMART" id="SM00181">
    <property type="entry name" value="EGF"/>
    <property type="match status" value="3"/>
</dbReference>
<keyword evidence="7" id="KW-0430">Lectin</keyword>
<dbReference type="Gene3D" id="3.10.100.10">
    <property type="entry name" value="Mannose-Binding Protein A, subunit A"/>
    <property type="match status" value="1"/>
</dbReference>
<dbReference type="InterPro" id="IPR016186">
    <property type="entry name" value="C-type_lectin-like/link_sf"/>
</dbReference>
<dbReference type="PROSITE" id="PS01187">
    <property type="entry name" value="EGF_CA"/>
    <property type="match status" value="1"/>
</dbReference>
<evidence type="ECO:0000313" key="16">
    <source>
        <dbReference type="EMBL" id="KAF6717946.1"/>
    </source>
</evidence>
<dbReference type="GO" id="GO:0016020">
    <property type="term" value="C:membrane"/>
    <property type="evidence" value="ECO:0007669"/>
    <property type="project" value="UniProtKB-SubCell"/>
</dbReference>
<dbReference type="GO" id="GO:0005509">
    <property type="term" value="F:calcium ion binding"/>
    <property type="evidence" value="ECO:0007669"/>
    <property type="project" value="InterPro"/>
</dbReference>
<dbReference type="SUPFAM" id="SSF56436">
    <property type="entry name" value="C-type lectin-like"/>
    <property type="match status" value="1"/>
</dbReference>
<evidence type="ECO:0000256" key="5">
    <source>
        <dbReference type="ARBA" id="ARBA00022692"/>
    </source>
</evidence>
<dbReference type="InterPro" id="IPR000152">
    <property type="entry name" value="EGF-type_Asp/Asn_hydroxyl_site"/>
</dbReference>
<dbReference type="InterPro" id="IPR018097">
    <property type="entry name" value="EGF_Ca-bd_CS"/>
</dbReference>
<evidence type="ECO:0000256" key="4">
    <source>
        <dbReference type="ARBA" id="ARBA00022553"/>
    </source>
</evidence>
<evidence type="ECO:0000256" key="1">
    <source>
        <dbReference type="ARBA" id="ARBA00004479"/>
    </source>
</evidence>
<protein>
    <recommendedName>
        <fullName evidence="2">Thrombomodulin</fullName>
    </recommendedName>
</protein>
<dbReference type="InterPro" id="IPR001304">
    <property type="entry name" value="C-type_lectin-like"/>
</dbReference>
<evidence type="ECO:0000313" key="17">
    <source>
        <dbReference type="Proteomes" id="UP000646548"/>
    </source>
</evidence>
<evidence type="ECO:0000256" key="12">
    <source>
        <dbReference type="ARBA" id="ARBA00046453"/>
    </source>
</evidence>
<evidence type="ECO:0000256" key="6">
    <source>
        <dbReference type="ARBA" id="ARBA00022729"/>
    </source>
</evidence>
<dbReference type="SUPFAM" id="SSF57196">
    <property type="entry name" value="EGF/Laminin"/>
    <property type="match status" value="3"/>
</dbReference>
<keyword evidence="10" id="KW-1015">Disulfide bond</keyword>
<feature type="transmembrane region" description="Helical" evidence="13">
    <location>
        <begin position="318"/>
        <end position="341"/>
    </location>
</feature>
<dbReference type="GO" id="GO:0004888">
    <property type="term" value="F:transmembrane signaling receptor activity"/>
    <property type="evidence" value="ECO:0007669"/>
    <property type="project" value="InterPro"/>
</dbReference>
<dbReference type="InterPro" id="IPR000742">
    <property type="entry name" value="EGF"/>
</dbReference>
<organism evidence="16 17">
    <name type="scientific">Oryzias melastigma</name>
    <name type="common">Marine medaka</name>
    <dbReference type="NCBI Taxonomy" id="30732"/>
    <lineage>
        <taxon>Eukaryota</taxon>
        <taxon>Metazoa</taxon>
        <taxon>Chordata</taxon>
        <taxon>Craniata</taxon>
        <taxon>Vertebrata</taxon>
        <taxon>Euteleostomi</taxon>
        <taxon>Actinopterygii</taxon>
        <taxon>Neopterygii</taxon>
        <taxon>Teleostei</taxon>
        <taxon>Neoteleostei</taxon>
        <taxon>Acanthomorphata</taxon>
        <taxon>Ovalentaria</taxon>
        <taxon>Atherinomorphae</taxon>
        <taxon>Beloniformes</taxon>
        <taxon>Adrianichthyidae</taxon>
        <taxon>Oryziinae</taxon>
        <taxon>Oryzias</taxon>
    </lineage>
</organism>
<dbReference type="PANTHER" id="PTHR14789:SF9">
    <property type="entry name" value="THROMBOMODULIN"/>
    <property type="match status" value="1"/>
</dbReference>
<evidence type="ECO:0000259" key="15">
    <source>
        <dbReference type="PROSITE" id="PS50041"/>
    </source>
</evidence>
<dbReference type="PROSITE" id="PS50041">
    <property type="entry name" value="C_TYPE_LECTIN_2"/>
    <property type="match status" value="1"/>
</dbReference>
<evidence type="ECO:0000256" key="11">
    <source>
        <dbReference type="ARBA" id="ARBA00045242"/>
    </source>
</evidence>
<name>A0A834F1Z4_ORYME</name>
<reference evidence="16" key="1">
    <citation type="journal article" name="BMC Genomics">
        <title>Long-read sequencing and de novo genome assembly of marine medaka (Oryzias melastigma).</title>
        <authorList>
            <person name="Liang P."/>
            <person name="Saqib H.S.A."/>
            <person name="Ni X."/>
            <person name="Shen Y."/>
        </authorList>
    </citation>
    <scope>NUCLEOTIDE SEQUENCE</scope>
    <source>
        <strain evidence="16">Bigg-433</strain>
    </source>
</reference>
<evidence type="ECO:0000256" key="3">
    <source>
        <dbReference type="ARBA" id="ARBA00022536"/>
    </source>
</evidence>
<comment type="caution">
    <text evidence="16">The sequence shown here is derived from an EMBL/GenBank/DDBJ whole genome shotgun (WGS) entry which is preliminary data.</text>
</comment>
<dbReference type="SMART" id="SM00034">
    <property type="entry name" value="CLECT"/>
    <property type="match status" value="1"/>
</dbReference>
<dbReference type="Pfam" id="PF09064">
    <property type="entry name" value="EGF_Tme5"/>
    <property type="match status" value="1"/>
</dbReference>
<comment type="function">
    <text evidence="11">Endothelial cell receptor that plays a critical role in regulating several physiological processes including hemostasis, coagulation, fibrinolysis, inflammation, and angiogenesis. Acts as a cofactor for thrombin activation of protein C/PROC on the surface of vascular endothelial cells leading to initiation of the activated protein C anticoagulant pathway. Also accelerates the activation of the plasma carboxypeptidase B2/CPB2, which catalyzes removal of C-terminal basic amino acids from its substrates including kinins or anaphylatoxins leading to fibrinolysis inhibition. Plays critical protective roles in changing the cleavage specificity of protease-activated receptor 1/PAR1, inhibiting endothelial cell permeability and inflammation. Suppresses inflammation distinctly from its anticoagulant cofactor activity by sequestering HMGB1 thereby preventing it from engaging cellular receptors such as RAGE and contributing to the inflammatory response.</text>
</comment>
<comment type="subunit">
    <text evidence="12">Interacts with ITGAL, ITGAM and ITGB2. Interacts with thrombin/F2; this interaction switches the specificity of thrombin from a procoagulant to an anticoagulant and antifibrinolytic protease. Interacts with ANGP1 and ANGP2; these interactions significantly inhibit the generation of activated PC and TAFIa/CPB2 by the thrombin/thrombomodulin complex. Interacts with PF4; this interaction enhances generation of activated protein C. Interacts with HMGB1; this interaction inhibits HMGB1 inflammatory activity.</text>
</comment>
<dbReference type="SMART" id="SM00179">
    <property type="entry name" value="EGF_CA"/>
    <property type="match status" value="2"/>
</dbReference>
<evidence type="ECO:0000256" key="7">
    <source>
        <dbReference type="ARBA" id="ARBA00022734"/>
    </source>
</evidence>
<evidence type="ECO:0000256" key="9">
    <source>
        <dbReference type="ARBA" id="ARBA00023136"/>
    </source>
</evidence>
<dbReference type="Pfam" id="PF07645">
    <property type="entry name" value="EGF_CA"/>
    <property type="match status" value="1"/>
</dbReference>
<keyword evidence="9 13" id="KW-0472">Membrane</keyword>
<dbReference type="InterPro" id="IPR015149">
    <property type="entry name" value="Tme5_EGF-like"/>
</dbReference>
<dbReference type="GO" id="GO:0030246">
    <property type="term" value="F:carbohydrate binding"/>
    <property type="evidence" value="ECO:0007669"/>
    <property type="project" value="UniProtKB-KW"/>
</dbReference>
<dbReference type="PANTHER" id="PTHR14789">
    <property type="entry name" value="CHONDROLECTIN VARIANT CHODLFDELTAE"/>
    <property type="match status" value="1"/>
</dbReference>
<dbReference type="InterPro" id="IPR051505">
    <property type="entry name" value="C-type_lectin_domain"/>
</dbReference>
<sequence length="365" mass="40887">MTKLMSLVFFLSFKSGFLTKPPVICTLHCSEDECVTFNQQRVDFDTAEKACRDSNGELLTFQSETDKMLDSVNKDWFGNFWIGLRLPAGSCSNLSAPLRGYKWTSSNKDKMFIPAFIDWKSSTELCSQQCISLSAPQKWTERLCSDKTDGFLCRTNLKDACMAHTLPGSVVFKSYERCKKAPCEQLCSDVKGGFACSCFQGFIPDSSNSRQCKKHCAEERCPKVCEGNMDTSCSCPEGYIEDDNFCVDIDECAMNWCDQMCKNTFGSFECSCQEGFVLDKKDKCIKAEGSEGWVFSTPASGLATKNNLMKSSSAPAGAFLWVWVVAAVTVVITIFVIRLYYVKKQRNRDLNTIQQISSPVQNNHC</sequence>
<accession>A0A834F1Z4</accession>
<dbReference type="AlphaFoldDB" id="A0A834F1Z4"/>
<keyword evidence="4" id="KW-0597">Phosphoprotein</keyword>
<dbReference type="InterPro" id="IPR016187">
    <property type="entry name" value="CTDL_fold"/>
</dbReference>
<feature type="chain" id="PRO_5032821471" description="Thrombomodulin" evidence="14">
    <location>
        <begin position="20"/>
        <end position="365"/>
    </location>
</feature>
<evidence type="ECO:0000256" key="13">
    <source>
        <dbReference type="SAM" id="Phobius"/>
    </source>
</evidence>
<keyword evidence="5 13" id="KW-0812">Transmembrane</keyword>
<feature type="domain" description="C-type lectin" evidence="15">
    <location>
        <begin position="30"/>
        <end position="147"/>
    </location>
</feature>
<dbReference type="PROSITE" id="PS00010">
    <property type="entry name" value="ASX_HYDROXYL"/>
    <property type="match status" value="1"/>
</dbReference>
<evidence type="ECO:0000256" key="2">
    <source>
        <dbReference type="ARBA" id="ARBA00019822"/>
    </source>
</evidence>
<keyword evidence="3" id="KW-0245">EGF-like domain</keyword>
<dbReference type="InterPro" id="IPR049883">
    <property type="entry name" value="NOTCH1_EGF-like"/>
</dbReference>
<comment type="subcellular location">
    <subcellularLocation>
        <location evidence="1">Membrane</location>
        <topology evidence="1">Single-pass type I membrane protein</topology>
    </subcellularLocation>
</comment>